<evidence type="ECO:0000313" key="1">
    <source>
        <dbReference type="EMBL" id="GAA1253253.1"/>
    </source>
</evidence>
<dbReference type="Gene3D" id="3.30.70.1210">
    <property type="entry name" value="Crispr-associated protein, domain 2"/>
    <property type="match status" value="1"/>
</dbReference>
<evidence type="ECO:0008006" key="3">
    <source>
        <dbReference type="Google" id="ProtNLM"/>
    </source>
</evidence>
<gene>
    <name evidence="1" type="ORF">GCM10009676_45420</name>
</gene>
<dbReference type="EMBL" id="BAAALN010000019">
    <property type="protein sequence ID" value="GAA1253253.1"/>
    <property type="molecule type" value="Genomic_DNA"/>
</dbReference>
<protein>
    <recommendedName>
        <fullName evidence="3">Type I-E CRISPR-associated protein Cas6/Cse3/CasE</fullName>
    </recommendedName>
</protein>
<reference evidence="2" key="1">
    <citation type="journal article" date="2019" name="Int. J. Syst. Evol. Microbiol.">
        <title>The Global Catalogue of Microorganisms (GCM) 10K type strain sequencing project: providing services to taxonomists for standard genome sequencing and annotation.</title>
        <authorList>
            <consortium name="The Broad Institute Genomics Platform"/>
            <consortium name="The Broad Institute Genome Sequencing Center for Infectious Disease"/>
            <person name="Wu L."/>
            <person name="Ma J."/>
        </authorList>
    </citation>
    <scope>NUCLEOTIDE SEQUENCE [LARGE SCALE GENOMIC DNA]</scope>
    <source>
        <strain evidence="2">JCM 13023</strain>
    </source>
</reference>
<comment type="caution">
    <text evidence="1">The sequence shown here is derived from an EMBL/GenBank/DDBJ whole genome shotgun (WGS) entry which is preliminary data.</text>
</comment>
<keyword evidence="2" id="KW-1185">Reference proteome</keyword>
<accession>A0ABP4HBE2</accession>
<dbReference type="RefSeq" id="WP_253865116.1">
    <property type="nucleotide sequence ID" value="NZ_BAAALN010000019.1"/>
</dbReference>
<name>A0ABP4HBE2_9PSEU</name>
<evidence type="ECO:0000313" key="2">
    <source>
        <dbReference type="Proteomes" id="UP001500653"/>
    </source>
</evidence>
<sequence>MGSSAVTSDFVITTSDGIGLEAEKDRDFGHWMSISLFAEGPDYVARRENSTLWAAVDARTIIVRTAAAEPTHLPKFVEHIERRDIPTRAVGDHVSVRVDLAAHKSPIHHTDPDVHARLKSGANGQARPAGEGLAYRVNKVPVPAAEVQTWATAKLARHGVEADDVDIEWYREIRYKRGRSTLPVARVYATGTVTDADTWNEAVTTAAGLGKGKSWGTGCILERN</sequence>
<dbReference type="SUPFAM" id="SSF117987">
    <property type="entry name" value="CRISPR-associated protein"/>
    <property type="match status" value="1"/>
</dbReference>
<proteinExistence type="predicted"/>
<organism evidence="1 2">
    <name type="scientific">Prauserella halophila</name>
    <dbReference type="NCBI Taxonomy" id="185641"/>
    <lineage>
        <taxon>Bacteria</taxon>
        <taxon>Bacillati</taxon>
        <taxon>Actinomycetota</taxon>
        <taxon>Actinomycetes</taxon>
        <taxon>Pseudonocardiales</taxon>
        <taxon>Pseudonocardiaceae</taxon>
        <taxon>Prauserella</taxon>
    </lineage>
</organism>
<dbReference type="Proteomes" id="UP001500653">
    <property type="component" value="Unassembled WGS sequence"/>
</dbReference>